<evidence type="ECO:0000313" key="2">
    <source>
        <dbReference type="Proteomes" id="UP000215002"/>
    </source>
</evidence>
<organism evidence="1 2">
    <name type="scientific">Mucilaginibacter xinganensis</name>
    <dbReference type="NCBI Taxonomy" id="1234841"/>
    <lineage>
        <taxon>Bacteria</taxon>
        <taxon>Pseudomonadati</taxon>
        <taxon>Bacteroidota</taxon>
        <taxon>Sphingobacteriia</taxon>
        <taxon>Sphingobacteriales</taxon>
        <taxon>Sphingobacteriaceae</taxon>
        <taxon>Mucilaginibacter</taxon>
    </lineage>
</organism>
<reference evidence="1 2" key="1">
    <citation type="submission" date="2017-08" db="EMBL/GenBank/DDBJ databases">
        <title>Complete genome sequence of Mucilaginibacter sp. strain BJC16-A31.</title>
        <authorList>
            <consortium name="Henan University of Science and Technology"/>
            <person name="You X."/>
        </authorList>
    </citation>
    <scope>NUCLEOTIDE SEQUENCE [LARGE SCALE GENOMIC DNA]</scope>
    <source>
        <strain evidence="1 2">BJC16-A31</strain>
    </source>
</reference>
<gene>
    <name evidence="1" type="ORF">MuYL_2731</name>
</gene>
<evidence type="ECO:0000313" key="1">
    <source>
        <dbReference type="EMBL" id="ASU34618.1"/>
    </source>
</evidence>
<proteinExistence type="predicted"/>
<dbReference type="EMBL" id="CP022743">
    <property type="protein sequence ID" value="ASU34618.1"/>
    <property type="molecule type" value="Genomic_DNA"/>
</dbReference>
<name>A0A223NYE3_9SPHI</name>
<sequence length="38" mass="4380">MKSLIYTIFQNIFKAPETTAILYIYSPSKGYMCMCCCC</sequence>
<accession>A0A223NYE3</accession>
<dbReference type="KEGG" id="muc:MuYL_2731"/>
<protein>
    <submittedName>
        <fullName evidence="1">Uncharacterized protein</fullName>
    </submittedName>
</protein>
<dbReference type="AlphaFoldDB" id="A0A223NYE3"/>
<keyword evidence="2" id="KW-1185">Reference proteome</keyword>
<dbReference type="Proteomes" id="UP000215002">
    <property type="component" value="Chromosome"/>
</dbReference>